<dbReference type="HOGENOM" id="CLU_057538_0_0_1"/>
<proteinExistence type="evidence at protein level"/>
<dbReference type="RefSeq" id="NP_001314795.1">
    <property type="nucleotide sequence ID" value="NM_001327866.1"/>
</dbReference>
<dbReference type="OMA" id="VWQHDVI"/>
<dbReference type="SMART" id="SM00185">
    <property type="entry name" value="ARM"/>
    <property type="match status" value="5"/>
</dbReference>
<evidence type="ECO:0007829" key="7">
    <source>
        <dbReference type="PeptideAtlas" id="A0A8M1P3V2"/>
    </source>
</evidence>
<evidence type="ECO:0000313" key="6">
    <source>
        <dbReference type="ZFIN" id="ZDB-GENE-081104-375"/>
    </source>
</evidence>
<dbReference type="Pfam" id="PF12717">
    <property type="entry name" value="Cnd1"/>
    <property type="match status" value="1"/>
</dbReference>
<sequence>MASPQTTEQPPPHIDPTQAPIAFGNLALPKLLVELQDDDLFTRQKALTALCDLLHDPERAYEAIFSECLEILKVLLQDEDSLIRVKTTEVLYVLASHSMGRDAFLNFDIVGPLANLLDDPEIACRKNVHRALNRIAEFPLGAVFMVNKGLVPRLVPKISIEEENIRALVLSTLSCCLSVNALPALESDVIQVLRDQLSHSSPIIRKEAASALMAISVPTVGKIKVCEENLLPILVKLLSDDDQEVVANAAGTIMNTAVITKGKSEALEADALAPLLQLVLSENTAVCANALRALTVLAEVPRARAHLRQHVPLLKTRLTDPNYLIQEAASTTIEVISWQP</sequence>
<dbReference type="PANTHER" id="PTHR15599:SF1">
    <property type="entry name" value="RADIAL SPOKE HEAD 14 HOMOLOG"/>
    <property type="match status" value="1"/>
</dbReference>
<dbReference type="eggNOG" id="KOG0167">
    <property type="taxonomic scope" value="Eukaryota"/>
</dbReference>
<dbReference type="InterPro" id="IPR011989">
    <property type="entry name" value="ARM-like"/>
</dbReference>
<accession>A0A8M1P3V2</accession>
<dbReference type="InterPro" id="IPR032682">
    <property type="entry name" value="Cnd1_C"/>
</dbReference>
<reference evidence="5" key="4">
    <citation type="submission" date="2025-04" db="UniProtKB">
        <authorList>
            <consortium name="RefSeq"/>
        </authorList>
    </citation>
    <scope>IDENTIFICATION</scope>
    <source>
        <strain evidence="5">Tuebingen</strain>
    </source>
</reference>
<dbReference type="OrthoDB" id="409644at2759"/>
<name>A0A8M1P3V2_DANRE</name>
<organism evidence="4 5">
    <name type="scientific">Danio rerio</name>
    <name type="common">Zebrafish</name>
    <name type="synonym">Brachydanio rerio</name>
    <dbReference type="NCBI Taxonomy" id="7955"/>
    <lineage>
        <taxon>Eukaryota</taxon>
        <taxon>Metazoa</taxon>
        <taxon>Chordata</taxon>
        <taxon>Craniata</taxon>
        <taxon>Vertebrata</taxon>
        <taxon>Euteleostomi</taxon>
        <taxon>Actinopterygii</taxon>
        <taxon>Neopterygii</taxon>
        <taxon>Teleostei</taxon>
        <taxon>Ostariophysi</taxon>
        <taxon>Cypriniformes</taxon>
        <taxon>Danionidae</taxon>
        <taxon>Danioninae</taxon>
        <taxon>Danio</taxon>
    </lineage>
</organism>
<accession>B8JJ19</accession>
<dbReference type="Ensembl" id="ENSDART00000026831.10">
    <property type="protein sequence ID" value="ENSDARP00000023459.8"/>
    <property type="gene ID" value="ENSDARG00000017983.11"/>
</dbReference>
<dbReference type="PaxDb" id="7955-ENSDARP00000128109"/>
<reference evidence="5" key="3">
    <citation type="journal article" date="2016" name="BMC Genomics">
        <title>Gene evolution and gene expression after whole genome duplication in fish: the PhyloFish database.</title>
        <authorList>
            <person name="Pasquier J."/>
            <person name="Cabau C."/>
            <person name="Nguyen T."/>
            <person name="Jouanno E."/>
            <person name="Severac D."/>
            <person name="Braasch I."/>
            <person name="Journot L."/>
            <person name="Pontarotti P."/>
            <person name="Klopp C."/>
            <person name="Postlethwait J.H."/>
            <person name="Guiguen Y."/>
            <person name="Bobe J."/>
        </authorList>
    </citation>
    <scope>NUCLEOTIDE SEQUENCE</scope>
    <source>
        <strain evidence="5">Tuebingen</strain>
    </source>
</reference>
<dbReference type="InterPro" id="IPR000225">
    <property type="entry name" value="Armadillo"/>
</dbReference>
<dbReference type="PROSITE" id="PS50176">
    <property type="entry name" value="ARM_REPEAT"/>
    <property type="match status" value="1"/>
</dbReference>
<dbReference type="ZFIN" id="ZDB-GENE-081104-375">
    <property type="gene designation" value="rsph14"/>
</dbReference>
<dbReference type="AlphaFoldDB" id="A0A8M1P3V2"/>
<gene>
    <name evidence="3 5 6" type="primary">rsph14</name>
    <name evidence="5" type="synonym">rtdr1</name>
    <name evidence="5" type="synonym">si:dkey-220o5.4</name>
</gene>
<dbReference type="CTD" id="27156"/>
<dbReference type="GeneTree" id="ENSGT00500000044989"/>
<evidence type="ECO:0000313" key="5">
    <source>
        <dbReference type="RefSeq" id="NP_001314795.1"/>
    </source>
</evidence>
<dbReference type="GO" id="GO:0048513">
    <property type="term" value="P:animal organ development"/>
    <property type="evidence" value="ECO:0007669"/>
    <property type="project" value="UniProtKB-ARBA"/>
</dbReference>
<reference evidence="3 4" key="1">
    <citation type="journal article" date="2013" name="Nature">
        <title>The zebrafish reference genome sequence and its relationship to the human genome.</title>
        <authorList>
            <consortium name="Genome Reference Consortium Zebrafish"/>
            <person name="Howe K."/>
            <person name="Clark M.D."/>
            <person name="Torroja C.F."/>
            <person name="Torrance J."/>
            <person name="Berthelot C."/>
            <person name="Muffato M."/>
            <person name="Collins J.E."/>
            <person name="Humphray S."/>
            <person name="McLaren K."/>
            <person name="Matthews L."/>
            <person name="McLaren S."/>
            <person name="Sealy I."/>
            <person name="Caccamo M."/>
            <person name="Churcher C."/>
            <person name="Scott C."/>
            <person name="Barrett J.C."/>
            <person name="Koch R."/>
            <person name="Rauch G.J."/>
            <person name="White S."/>
            <person name="Chow W."/>
            <person name="Kilian B."/>
            <person name="Quintais L.T."/>
            <person name="Guerra-Assuncao J.A."/>
            <person name="Zhou Y."/>
            <person name="Gu Y."/>
            <person name="Yen J."/>
            <person name="Vogel J.H."/>
            <person name="Eyre T."/>
            <person name="Redmond S."/>
            <person name="Banerjee R."/>
            <person name="Chi J."/>
            <person name="Fu B."/>
            <person name="Langley E."/>
            <person name="Maguire S.F."/>
            <person name="Laird G.K."/>
            <person name="Lloyd D."/>
            <person name="Kenyon E."/>
            <person name="Donaldson S."/>
            <person name="Sehra H."/>
            <person name="Almeida-King J."/>
            <person name="Loveland J."/>
            <person name="Trevanion S."/>
            <person name="Jones M."/>
            <person name="Quail M."/>
            <person name="Willey D."/>
            <person name="Hunt A."/>
            <person name="Burton J."/>
            <person name="Sims S."/>
            <person name="McLay K."/>
            <person name="Plumb B."/>
            <person name="Davis J."/>
            <person name="Clee C."/>
            <person name="Oliver K."/>
            <person name="Clark R."/>
            <person name="Riddle C."/>
            <person name="Elliot D."/>
            <person name="Eliott D."/>
            <person name="Threadgold G."/>
            <person name="Harden G."/>
            <person name="Ware D."/>
            <person name="Begum S."/>
            <person name="Mortimore B."/>
            <person name="Mortimer B."/>
            <person name="Kerry G."/>
            <person name="Heath P."/>
            <person name="Phillimore B."/>
            <person name="Tracey A."/>
            <person name="Corby N."/>
            <person name="Dunn M."/>
            <person name="Johnson C."/>
            <person name="Wood J."/>
            <person name="Clark S."/>
            <person name="Pelan S."/>
            <person name="Griffiths G."/>
            <person name="Smith M."/>
            <person name="Glithero R."/>
            <person name="Howden P."/>
            <person name="Barker N."/>
            <person name="Lloyd C."/>
            <person name="Stevens C."/>
            <person name="Harley J."/>
            <person name="Holt K."/>
            <person name="Panagiotidis G."/>
            <person name="Lovell J."/>
            <person name="Beasley H."/>
            <person name="Henderson C."/>
            <person name="Gordon D."/>
            <person name="Auger K."/>
            <person name="Wright D."/>
            <person name="Collins J."/>
            <person name="Raisen C."/>
            <person name="Dyer L."/>
            <person name="Leung K."/>
            <person name="Robertson L."/>
            <person name="Ambridge K."/>
            <person name="Leongamornlert D."/>
            <person name="McGuire S."/>
            <person name="Gilderthorp R."/>
            <person name="Griffiths C."/>
            <person name="Manthravadi D."/>
            <person name="Nichol S."/>
            <person name="Barker G."/>
            <person name="Whitehead S."/>
            <person name="Kay M."/>
            <person name="Brown J."/>
            <person name="Murnane C."/>
            <person name="Gray E."/>
            <person name="Humphries M."/>
            <person name="Sycamore N."/>
            <person name="Barker D."/>
            <person name="Saunders D."/>
            <person name="Wallis J."/>
            <person name="Babbage A."/>
            <person name="Hammond S."/>
            <person name="Mashreghi-Mohammadi M."/>
            <person name="Barr L."/>
            <person name="Martin S."/>
            <person name="Wray P."/>
            <person name="Ellington A."/>
            <person name="Matthews N."/>
            <person name="Ellwood M."/>
            <person name="Woodmansey R."/>
            <person name="Clark G."/>
            <person name="Cooper J."/>
            <person name="Cooper J."/>
            <person name="Tromans A."/>
            <person name="Grafham D."/>
            <person name="Skuce C."/>
            <person name="Pandian R."/>
            <person name="Andrews R."/>
            <person name="Harrison E."/>
            <person name="Kimberley A."/>
            <person name="Garnett J."/>
            <person name="Fosker N."/>
            <person name="Hall R."/>
            <person name="Garner P."/>
            <person name="Kelly D."/>
            <person name="Bird C."/>
            <person name="Palmer S."/>
            <person name="Gehring I."/>
            <person name="Berger A."/>
            <person name="Dooley C.M."/>
            <person name="Ersan-Urun Z."/>
            <person name="Eser C."/>
            <person name="Geiger H."/>
            <person name="Geisler M."/>
            <person name="Karotki L."/>
            <person name="Kirn A."/>
            <person name="Konantz J."/>
            <person name="Konantz M."/>
            <person name="Oberlander M."/>
            <person name="Rudolph-Geiger S."/>
            <person name="Teucke M."/>
            <person name="Lanz C."/>
            <person name="Raddatz G."/>
            <person name="Osoegawa K."/>
            <person name="Zhu B."/>
            <person name="Rapp A."/>
            <person name="Widaa S."/>
            <person name="Langford C."/>
            <person name="Yang F."/>
            <person name="Schuster S.C."/>
            <person name="Carter N.P."/>
            <person name="Harrow J."/>
            <person name="Ning Z."/>
            <person name="Herrero J."/>
            <person name="Searle S.M."/>
            <person name="Enright A."/>
            <person name="Geisler R."/>
            <person name="Plasterk R.H."/>
            <person name="Lee C."/>
            <person name="Westerfield M."/>
            <person name="de Jong P.J."/>
            <person name="Zon L.I."/>
            <person name="Postlethwait J.H."/>
            <person name="Nusslein-Volhard C."/>
            <person name="Hubbard T.J."/>
            <person name="Roest Crollius H."/>
            <person name="Rogers J."/>
            <person name="Stemple D.L."/>
        </authorList>
    </citation>
    <scope>NUCLEOTIDE SEQUENCE [LARGE SCALE GENOMIC DNA]</scope>
    <source>
        <strain evidence="3">Tuebingen</strain>
    </source>
</reference>
<evidence type="ECO:0000256" key="1">
    <source>
        <dbReference type="PROSITE-ProRule" id="PRU00259"/>
    </source>
</evidence>
<dbReference type="STRING" id="7955.ENSDARP00000023459"/>
<dbReference type="SMR" id="A0A8M1P3V2"/>
<dbReference type="EMBL" id="CR931937">
    <property type="status" value="NOT_ANNOTATED_CDS"/>
    <property type="molecule type" value="Genomic_DNA"/>
</dbReference>
<dbReference type="PANTHER" id="PTHR15599">
    <property type="entry name" value="RTDR1"/>
    <property type="match status" value="1"/>
</dbReference>
<feature type="repeat" description="ARM" evidence="1">
    <location>
        <begin position="229"/>
        <end position="257"/>
    </location>
</feature>
<dbReference type="InterPro" id="IPR016024">
    <property type="entry name" value="ARM-type_fold"/>
</dbReference>
<keyword evidence="7" id="KW-1267">Proteomics identification</keyword>
<dbReference type="SUPFAM" id="SSF48371">
    <property type="entry name" value="ARM repeat"/>
    <property type="match status" value="1"/>
</dbReference>
<evidence type="ECO:0000313" key="3">
    <source>
        <dbReference type="Ensembl" id="ENSDARP00000023459"/>
    </source>
</evidence>
<feature type="domain" description="Condensin complex subunit 1 C-terminal" evidence="2">
    <location>
        <begin position="165"/>
        <end position="255"/>
    </location>
</feature>
<dbReference type="KEGG" id="dre:553388"/>
<dbReference type="AGR" id="ZFIN:ZDB-GENE-081104-375"/>
<protein>
    <submittedName>
        <fullName evidence="3 5">Radial spoke head 14 homolog</fullName>
    </submittedName>
</protein>
<evidence type="ECO:0000259" key="2">
    <source>
        <dbReference type="Pfam" id="PF12717"/>
    </source>
</evidence>
<dbReference type="Proteomes" id="UP000000437">
    <property type="component" value="Chromosome 8"/>
</dbReference>
<dbReference type="Bgee" id="ENSDARG00000017983">
    <property type="expression patterns" value="Expressed in testis and 6 other cell types or tissues"/>
</dbReference>
<dbReference type="GeneID" id="553388"/>
<evidence type="ECO:0000313" key="4">
    <source>
        <dbReference type="Proteomes" id="UP000000437"/>
    </source>
</evidence>
<reference evidence="3" key="2">
    <citation type="submission" date="2013-08" db="UniProtKB">
        <authorList>
            <consortium name="Ensembl"/>
        </authorList>
    </citation>
    <scope>IDENTIFICATION</scope>
    <source>
        <strain evidence="3">Tuebingen</strain>
    </source>
</reference>
<dbReference type="InterPro" id="IPR042856">
    <property type="entry name" value="RSP14"/>
</dbReference>
<dbReference type="Gene3D" id="1.25.10.10">
    <property type="entry name" value="Leucine-rich Repeat Variant"/>
    <property type="match status" value="2"/>
</dbReference>
<keyword evidence="4" id="KW-1185">Reference proteome</keyword>